<evidence type="ECO:0000256" key="1">
    <source>
        <dbReference type="SAM" id="Coils"/>
    </source>
</evidence>
<reference evidence="5" key="1">
    <citation type="submission" date="2024-07" db="EMBL/GenBank/DDBJ databases">
        <title>Two chromosome-level genome assemblies of Korean endemic species Abeliophyllum distichum and Forsythia ovata (Oleaceae).</title>
        <authorList>
            <person name="Jang H."/>
        </authorList>
    </citation>
    <scope>NUCLEOTIDE SEQUENCE [LARGE SCALE GENOMIC DNA]</scope>
</reference>
<evidence type="ECO:0000256" key="3">
    <source>
        <dbReference type="SAM" id="Phobius"/>
    </source>
</evidence>
<feature type="compositionally biased region" description="Basic and acidic residues" evidence="2">
    <location>
        <begin position="1"/>
        <end position="19"/>
    </location>
</feature>
<keyword evidence="1" id="KW-0175">Coiled coil</keyword>
<feature type="region of interest" description="Disordered" evidence="2">
    <location>
        <begin position="1"/>
        <end position="30"/>
    </location>
</feature>
<feature type="coiled-coil region" evidence="1">
    <location>
        <begin position="128"/>
        <end position="336"/>
    </location>
</feature>
<comment type="caution">
    <text evidence="4">The sequence shown here is derived from an EMBL/GenBank/DDBJ whole genome shotgun (WGS) entry which is preliminary data.</text>
</comment>
<organism evidence="4 5">
    <name type="scientific">Abeliophyllum distichum</name>
    <dbReference type="NCBI Taxonomy" id="126358"/>
    <lineage>
        <taxon>Eukaryota</taxon>
        <taxon>Viridiplantae</taxon>
        <taxon>Streptophyta</taxon>
        <taxon>Embryophyta</taxon>
        <taxon>Tracheophyta</taxon>
        <taxon>Spermatophyta</taxon>
        <taxon>Magnoliopsida</taxon>
        <taxon>eudicotyledons</taxon>
        <taxon>Gunneridae</taxon>
        <taxon>Pentapetalae</taxon>
        <taxon>asterids</taxon>
        <taxon>lamiids</taxon>
        <taxon>Lamiales</taxon>
        <taxon>Oleaceae</taxon>
        <taxon>Forsythieae</taxon>
        <taxon>Abeliophyllum</taxon>
    </lineage>
</organism>
<evidence type="ECO:0000313" key="4">
    <source>
        <dbReference type="EMBL" id="KAL2510671.1"/>
    </source>
</evidence>
<keyword evidence="3" id="KW-0472">Membrane</keyword>
<accession>A0ABD1TD93</accession>
<feature type="region of interest" description="Disordered" evidence="2">
    <location>
        <begin position="62"/>
        <end position="83"/>
    </location>
</feature>
<proteinExistence type="predicted"/>
<keyword evidence="3" id="KW-0812">Transmembrane</keyword>
<keyword evidence="3" id="KW-1133">Transmembrane helix</keyword>
<protein>
    <submittedName>
        <fullName evidence="4">Peroxisomal and mitochondrial division factor 2</fullName>
    </submittedName>
</protein>
<dbReference type="AlphaFoldDB" id="A0ABD1TD93"/>
<dbReference type="Gene3D" id="1.10.287.1490">
    <property type="match status" value="1"/>
</dbReference>
<evidence type="ECO:0000313" key="5">
    <source>
        <dbReference type="Proteomes" id="UP001604336"/>
    </source>
</evidence>
<sequence>MKRAKEKEKASTSTVKEEQSWSQLQDSQNPWNYSFDLFNLENLEKLEQQLWEDKRKLQNMSWKKQAGFPSDSDESDTPGRAVNLGTPMIHEITFSKGTLMADETMINGEYSDDRMVEITEDESSSSKISGLSQKLAGLEQENNKMTAENKKYKERIEELTASVKDSDAKNVELTKQVESAESESKALGAVAARAAELEAEVSQLQHDLVSAMSDLQESNVELSEVKRDLEEMKGRDKEKDVKLAAIEKEMDLFVVKVKELEENKSDFRNEMEGKEKEIRSLKKKVEELEAVVVKNEGLEKLKNELEKKVDEMEGKIRLLESKLDEEEKVKERLIMEGVNGGINRETVVDGEKKGLIGNLKERDWTVVVGSAVGAVSVLGVACYLRHASRKQ</sequence>
<gene>
    <name evidence="4" type="ORF">Adt_16271</name>
</gene>
<evidence type="ECO:0000256" key="2">
    <source>
        <dbReference type="SAM" id="MobiDB-lite"/>
    </source>
</evidence>
<dbReference type="EMBL" id="JBFOLK010000005">
    <property type="protein sequence ID" value="KAL2510671.1"/>
    <property type="molecule type" value="Genomic_DNA"/>
</dbReference>
<feature type="transmembrane region" description="Helical" evidence="3">
    <location>
        <begin position="364"/>
        <end position="384"/>
    </location>
</feature>
<feature type="compositionally biased region" description="Polar residues" evidence="2">
    <location>
        <begin position="20"/>
        <end position="30"/>
    </location>
</feature>
<dbReference type="Proteomes" id="UP001604336">
    <property type="component" value="Unassembled WGS sequence"/>
</dbReference>
<name>A0ABD1TD93_9LAMI</name>
<keyword evidence="5" id="KW-1185">Reference proteome</keyword>